<reference evidence="2 3" key="1">
    <citation type="submission" date="2019-07" db="EMBL/GenBank/DDBJ databases">
        <authorList>
            <person name="Huq M.A."/>
        </authorList>
    </citation>
    <scope>NUCLEOTIDE SEQUENCE [LARGE SCALE GENOMIC DNA]</scope>
    <source>
        <strain evidence="2 3">MAH-3</strain>
    </source>
</reference>
<comment type="caution">
    <text evidence="2">The sequence shown here is derived from an EMBL/GenBank/DDBJ whole genome shotgun (WGS) entry which is preliminary data.</text>
</comment>
<accession>A0A556N7V8</accession>
<dbReference type="Gene3D" id="2.60.40.10">
    <property type="entry name" value="Immunoglobulins"/>
    <property type="match status" value="1"/>
</dbReference>
<gene>
    <name evidence="2" type="ORF">FO442_01880</name>
</gene>
<feature type="region of interest" description="Disordered" evidence="1">
    <location>
        <begin position="78"/>
        <end position="101"/>
    </location>
</feature>
<sequence>MEVADDPETVKANEQALKELKEQQRIEAASTTSMTIDKEIHDFGKVVDGVENHCSFTVTNTGDKPLVLSDVKASCGCTTPSKPEGPIAPGKSDKIEVGFKPNGKGVSEKTITITANTDPRITVVKVKADVQ</sequence>
<dbReference type="InterPro" id="IPR011467">
    <property type="entry name" value="DUF1573"/>
</dbReference>
<dbReference type="AlphaFoldDB" id="A0A556N7V8"/>
<evidence type="ECO:0000313" key="3">
    <source>
        <dbReference type="Proteomes" id="UP000316008"/>
    </source>
</evidence>
<dbReference type="OrthoDB" id="826619at2"/>
<keyword evidence="3" id="KW-1185">Reference proteome</keyword>
<dbReference type="Proteomes" id="UP000316008">
    <property type="component" value="Unassembled WGS sequence"/>
</dbReference>
<evidence type="ECO:0000313" key="2">
    <source>
        <dbReference type="EMBL" id="TSJ48262.1"/>
    </source>
</evidence>
<proteinExistence type="predicted"/>
<dbReference type="InterPro" id="IPR013783">
    <property type="entry name" value="Ig-like_fold"/>
</dbReference>
<dbReference type="PANTHER" id="PTHR37833">
    <property type="entry name" value="LIPOPROTEIN-RELATED"/>
    <property type="match status" value="1"/>
</dbReference>
<dbReference type="PANTHER" id="PTHR37833:SF1">
    <property type="entry name" value="SIGNAL PEPTIDE PROTEIN"/>
    <property type="match status" value="1"/>
</dbReference>
<organism evidence="2 3">
    <name type="scientific">Fluviicola chungangensis</name>
    <dbReference type="NCBI Taxonomy" id="2597671"/>
    <lineage>
        <taxon>Bacteria</taxon>
        <taxon>Pseudomonadati</taxon>
        <taxon>Bacteroidota</taxon>
        <taxon>Flavobacteriia</taxon>
        <taxon>Flavobacteriales</taxon>
        <taxon>Crocinitomicaceae</taxon>
        <taxon>Fluviicola</taxon>
    </lineage>
</organism>
<protein>
    <submittedName>
        <fullName evidence="2">DUF1573 domain-containing protein</fullName>
    </submittedName>
</protein>
<dbReference type="EMBL" id="VLPL01000001">
    <property type="protein sequence ID" value="TSJ48262.1"/>
    <property type="molecule type" value="Genomic_DNA"/>
</dbReference>
<dbReference type="Pfam" id="PF07610">
    <property type="entry name" value="DUF1573"/>
    <property type="match status" value="1"/>
</dbReference>
<name>A0A556N7V8_9FLAO</name>
<evidence type="ECO:0000256" key="1">
    <source>
        <dbReference type="SAM" id="MobiDB-lite"/>
    </source>
</evidence>